<dbReference type="SUPFAM" id="SSF55486">
    <property type="entry name" value="Metalloproteases ('zincins'), catalytic domain"/>
    <property type="match status" value="1"/>
</dbReference>
<dbReference type="Gene3D" id="3.40.1620.60">
    <property type="match status" value="1"/>
</dbReference>
<organism evidence="11 12">
    <name type="scientific">Araneus ventricosus</name>
    <name type="common">Orbweaver spider</name>
    <name type="synonym">Epeira ventricosa</name>
    <dbReference type="NCBI Taxonomy" id="182803"/>
    <lineage>
        <taxon>Eukaryota</taxon>
        <taxon>Metazoa</taxon>
        <taxon>Ecdysozoa</taxon>
        <taxon>Arthropoda</taxon>
        <taxon>Chelicerata</taxon>
        <taxon>Arachnida</taxon>
        <taxon>Araneae</taxon>
        <taxon>Araneomorphae</taxon>
        <taxon>Entelegynae</taxon>
        <taxon>Araneoidea</taxon>
        <taxon>Araneidae</taxon>
        <taxon>Araneus</taxon>
    </lineage>
</organism>
<evidence type="ECO:0000313" key="11">
    <source>
        <dbReference type="EMBL" id="GBN20245.1"/>
    </source>
</evidence>
<dbReference type="GO" id="GO:0007229">
    <property type="term" value="P:integrin-mediated signaling pathway"/>
    <property type="evidence" value="ECO:0007669"/>
    <property type="project" value="UniProtKB-KW"/>
</dbReference>
<keyword evidence="4 8" id="KW-0862">Zinc</keyword>
<comment type="caution">
    <text evidence="11">The sequence shown here is derived from an EMBL/GenBank/DDBJ whole genome shotgun (WGS) entry which is preliminary data.</text>
</comment>
<dbReference type="PANTHER" id="PTHR11905:SF249">
    <property type="entry name" value="SOL NARAE, ISOFORM C"/>
    <property type="match status" value="1"/>
</dbReference>
<dbReference type="GO" id="GO:0006509">
    <property type="term" value="P:membrane protein ectodomain proteolysis"/>
    <property type="evidence" value="ECO:0007669"/>
    <property type="project" value="TreeGrafter"/>
</dbReference>
<feature type="binding site" evidence="8">
    <location>
        <position position="430"/>
    </location>
    <ligand>
        <name>Zn(2+)</name>
        <dbReference type="ChEBI" id="CHEBI:29105"/>
        <note>catalytic</note>
    </ligand>
</feature>
<dbReference type="Gene3D" id="3.40.390.10">
    <property type="entry name" value="Collagenase (Catalytic Domain)"/>
    <property type="match status" value="1"/>
</dbReference>
<keyword evidence="9" id="KW-0732">Signal</keyword>
<evidence type="ECO:0000256" key="4">
    <source>
        <dbReference type="ARBA" id="ARBA00022833"/>
    </source>
</evidence>
<keyword evidence="1" id="KW-0645">Protease</keyword>
<evidence type="ECO:0000313" key="12">
    <source>
        <dbReference type="Proteomes" id="UP000499080"/>
    </source>
</evidence>
<dbReference type="InterPro" id="IPR041645">
    <property type="entry name" value="ADAMTS_CR_2"/>
</dbReference>
<feature type="signal peptide" evidence="9">
    <location>
        <begin position="1"/>
        <end position="25"/>
    </location>
</feature>
<feature type="domain" description="Peptidase M12B" evidence="10">
    <location>
        <begin position="252"/>
        <end position="490"/>
    </location>
</feature>
<dbReference type="Pfam" id="PF17771">
    <property type="entry name" value="ADAMTS_CR_2"/>
    <property type="match status" value="1"/>
</dbReference>
<evidence type="ECO:0000256" key="8">
    <source>
        <dbReference type="PROSITE-ProRule" id="PRU00276"/>
    </source>
</evidence>
<feature type="active site" evidence="8">
    <location>
        <position position="421"/>
    </location>
</feature>
<dbReference type="Pfam" id="PF01421">
    <property type="entry name" value="Reprolysin"/>
    <property type="match status" value="1"/>
</dbReference>
<dbReference type="InterPro" id="IPR001590">
    <property type="entry name" value="Peptidase_M12B"/>
</dbReference>
<proteinExistence type="predicted"/>
<comment type="caution">
    <text evidence="8">Lacks conserved residue(s) required for the propagation of feature annotation.</text>
</comment>
<name>A0A4Y2LZN8_ARAVE</name>
<dbReference type="Proteomes" id="UP000499080">
    <property type="component" value="Unassembled WGS sequence"/>
</dbReference>
<dbReference type="PANTHER" id="PTHR11905">
    <property type="entry name" value="ADAM A DISINTEGRIN AND METALLOPROTEASE DOMAIN"/>
    <property type="match status" value="1"/>
</dbReference>
<evidence type="ECO:0000256" key="7">
    <source>
        <dbReference type="ARBA" id="ARBA00023180"/>
    </source>
</evidence>
<dbReference type="GO" id="GO:0004222">
    <property type="term" value="F:metalloendopeptidase activity"/>
    <property type="evidence" value="ECO:0007669"/>
    <property type="project" value="InterPro"/>
</dbReference>
<evidence type="ECO:0000256" key="5">
    <source>
        <dbReference type="ARBA" id="ARBA00023049"/>
    </source>
</evidence>
<sequence length="655" mass="74129">RMALLKPASIVSIFCLNILILCIQGNPAFPDLPLHGQMNSSLLKQILNVESGDEVPEYEIVHLRILSKRSADDQNVIRVHLSAFGKNIHLHLQRNDDRVKNVKFFEARLTDTGVQLTEVIVEDEDPGTPYIDLVQMAAVTIRHGTDGELQMDGVIGDDLIIKPAPPDINFLSDYCVYDWNFSDESGDGLNSSGNDANNFFGYSSSATTKRGCHIVYSSAVKSKTSLKVALDDVLNNIDYADDRRHHKRPLHAWPEVLLMVDYDTYAMHVSHGFSDTQIRRYYVSFLNGVDLRFKTLSDPKISLILSQIVVFKSRDATPYLKIHLYQGRNVFEGYKAISDLARHLYSVKTQQRDIYPEFDVAVLLTKLDMCTDELFHCNPDTVGLAYFMGACNIIPKEERWMGVAIVEDKGGFDGILTAAHEIGHLLGSNHDGDSHFHVGAAYTSVCRNEDGYIMSQKLVSNRIFQWSECSIKQFRHFLSSERASCLFNQPSYHNELEGSELPGVVLSLDEQCKRIWGTRAYAWDSRVCVALHCYKPADRVIKMSDLQIVLPPAAEGSSCGEDLHCRHGKCVSKSLTYSQAWNMAPVHDSWEYNDFPTASTTKKPPFIEEACTEDKAEYFCDSYFWTIERKEACKNSRILEECCYSHKIFCNVRSL</sequence>
<dbReference type="AlphaFoldDB" id="A0A4Y2LZN8"/>
<keyword evidence="12" id="KW-1185">Reference proteome</keyword>
<evidence type="ECO:0000256" key="2">
    <source>
        <dbReference type="ARBA" id="ARBA00022723"/>
    </source>
</evidence>
<protein>
    <submittedName>
        <fullName evidence="11">A disintegrin and metalloproteinase with thrombospondin motifs 16</fullName>
    </submittedName>
</protein>
<feature type="binding site" evidence="8">
    <location>
        <position position="424"/>
    </location>
    <ligand>
        <name>Zn(2+)</name>
        <dbReference type="ChEBI" id="CHEBI:29105"/>
        <note>catalytic</note>
    </ligand>
</feature>
<gene>
    <name evidence="11" type="primary">Adamts16_1</name>
    <name evidence="11" type="ORF">AVEN_45347_1</name>
</gene>
<dbReference type="InterPro" id="IPR024079">
    <property type="entry name" value="MetalloPept_cat_dom_sf"/>
</dbReference>
<keyword evidence="7" id="KW-0325">Glycoprotein</keyword>
<dbReference type="EMBL" id="BGPR01006586">
    <property type="protein sequence ID" value="GBN20245.1"/>
    <property type="molecule type" value="Genomic_DNA"/>
</dbReference>
<evidence type="ECO:0000259" key="10">
    <source>
        <dbReference type="PROSITE" id="PS50215"/>
    </source>
</evidence>
<evidence type="ECO:0000256" key="3">
    <source>
        <dbReference type="ARBA" id="ARBA00022801"/>
    </source>
</evidence>
<evidence type="ECO:0000256" key="6">
    <source>
        <dbReference type="ARBA" id="ARBA00023157"/>
    </source>
</evidence>
<accession>A0A4Y2LZN8</accession>
<keyword evidence="6" id="KW-1015">Disulfide bond</keyword>
<keyword evidence="2 8" id="KW-0479">Metal-binding</keyword>
<dbReference type="GO" id="GO:0046872">
    <property type="term" value="F:metal ion binding"/>
    <property type="evidence" value="ECO:0007669"/>
    <property type="project" value="UniProtKB-KW"/>
</dbReference>
<dbReference type="PROSITE" id="PS50215">
    <property type="entry name" value="ADAM_MEPRO"/>
    <property type="match status" value="1"/>
</dbReference>
<feature type="binding site" evidence="8">
    <location>
        <position position="420"/>
    </location>
    <ligand>
        <name>Zn(2+)</name>
        <dbReference type="ChEBI" id="CHEBI:29105"/>
        <note>catalytic</note>
    </ligand>
</feature>
<evidence type="ECO:0000256" key="1">
    <source>
        <dbReference type="ARBA" id="ARBA00022670"/>
    </source>
</evidence>
<keyword evidence="5" id="KW-0482">Metalloprotease</keyword>
<evidence type="ECO:0000256" key="9">
    <source>
        <dbReference type="SAM" id="SignalP"/>
    </source>
</evidence>
<keyword evidence="11" id="KW-0401">Integrin</keyword>
<dbReference type="OrthoDB" id="7695528at2759"/>
<feature type="chain" id="PRO_5021240783" evidence="9">
    <location>
        <begin position="26"/>
        <end position="655"/>
    </location>
</feature>
<feature type="non-terminal residue" evidence="11">
    <location>
        <position position="1"/>
    </location>
</feature>
<reference evidence="11 12" key="1">
    <citation type="journal article" date="2019" name="Sci. Rep.">
        <title>Orb-weaving spider Araneus ventricosus genome elucidates the spidroin gene catalogue.</title>
        <authorList>
            <person name="Kono N."/>
            <person name="Nakamura H."/>
            <person name="Ohtoshi R."/>
            <person name="Moran D.A.P."/>
            <person name="Shinohara A."/>
            <person name="Yoshida Y."/>
            <person name="Fujiwara M."/>
            <person name="Mori M."/>
            <person name="Tomita M."/>
            <person name="Arakawa K."/>
        </authorList>
    </citation>
    <scope>NUCLEOTIDE SEQUENCE [LARGE SCALE GENOMIC DNA]</scope>
</reference>
<keyword evidence="3" id="KW-0378">Hydrolase</keyword>